<keyword evidence="2" id="KW-1185">Reference proteome</keyword>
<evidence type="ECO:0000313" key="2">
    <source>
        <dbReference type="Proteomes" id="UP001233172"/>
    </source>
</evidence>
<reference evidence="1" key="2">
    <citation type="submission" date="2023-04" db="EMBL/GenBank/DDBJ databases">
        <authorList>
            <person name="Bu L."/>
            <person name="Lu L."/>
            <person name="Laidemitt M.R."/>
            <person name="Zhang S.M."/>
            <person name="Mutuku M."/>
            <person name="Mkoji G."/>
            <person name="Steinauer M."/>
            <person name="Loker E.S."/>
        </authorList>
    </citation>
    <scope>NUCLEOTIDE SEQUENCE</scope>
    <source>
        <strain evidence="1">KasaAsao</strain>
        <tissue evidence="1">Whole Snail</tissue>
    </source>
</reference>
<name>A0AAD8B5J6_BIOPF</name>
<comment type="caution">
    <text evidence="1">The sequence shown here is derived from an EMBL/GenBank/DDBJ whole genome shotgun (WGS) entry which is preliminary data.</text>
</comment>
<feature type="non-terminal residue" evidence="1">
    <location>
        <position position="227"/>
    </location>
</feature>
<protein>
    <submittedName>
        <fullName evidence="1">Uncharacterized protein</fullName>
    </submittedName>
</protein>
<gene>
    <name evidence="1" type="ORF">Bpfe_022286</name>
</gene>
<organism evidence="1 2">
    <name type="scientific">Biomphalaria pfeifferi</name>
    <name type="common">Bloodfluke planorb</name>
    <name type="synonym">Freshwater snail</name>
    <dbReference type="NCBI Taxonomy" id="112525"/>
    <lineage>
        <taxon>Eukaryota</taxon>
        <taxon>Metazoa</taxon>
        <taxon>Spiralia</taxon>
        <taxon>Lophotrochozoa</taxon>
        <taxon>Mollusca</taxon>
        <taxon>Gastropoda</taxon>
        <taxon>Heterobranchia</taxon>
        <taxon>Euthyneura</taxon>
        <taxon>Panpulmonata</taxon>
        <taxon>Hygrophila</taxon>
        <taxon>Lymnaeoidea</taxon>
        <taxon>Planorbidae</taxon>
        <taxon>Biomphalaria</taxon>
    </lineage>
</organism>
<sequence>MECRVNFETTTSEFIFITCQIKHFSAQQTYSVHFTSNGFLYYPKLSQLTALDWLAQITALDRLALLTALNWLALLREIGRLAQLTALDWLALVRALNWLAQLRALDWLALSTRWDDAKKTKLKCTSLDDYWPVTCLVKVNTTNLHSTFYDIEIIVSADVNNSKSVAVDSYGIYIYAPNEPQTPECKIPNYNDVCSMNRKDRIESSYISCLAAVPFAKVNCSMIDTSK</sequence>
<reference evidence="1" key="1">
    <citation type="journal article" date="2023" name="PLoS Negl. Trop. Dis.">
        <title>A genome sequence for Biomphalaria pfeifferi, the major vector snail for the human-infecting parasite Schistosoma mansoni.</title>
        <authorList>
            <person name="Bu L."/>
            <person name="Lu L."/>
            <person name="Laidemitt M.R."/>
            <person name="Zhang S.M."/>
            <person name="Mutuku M."/>
            <person name="Mkoji G."/>
            <person name="Steinauer M."/>
            <person name="Loker E.S."/>
        </authorList>
    </citation>
    <scope>NUCLEOTIDE SEQUENCE</scope>
    <source>
        <strain evidence="1">KasaAsao</strain>
    </source>
</reference>
<evidence type="ECO:0000313" key="1">
    <source>
        <dbReference type="EMBL" id="KAK0048344.1"/>
    </source>
</evidence>
<dbReference type="AlphaFoldDB" id="A0AAD8B5J6"/>
<dbReference type="Proteomes" id="UP001233172">
    <property type="component" value="Unassembled WGS sequence"/>
</dbReference>
<proteinExistence type="predicted"/>
<dbReference type="EMBL" id="JASAOG010000139">
    <property type="protein sequence ID" value="KAK0048344.1"/>
    <property type="molecule type" value="Genomic_DNA"/>
</dbReference>
<accession>A0AAD8B5J6</accession>